<protein>
    <submittedName>
        <fullName evidence="1">Uncharacterized protein</fullName>
    </submittedName>
</protein>
<dbReference type="AlphaFoldDB" id="L8GFG7"/>
<dbReference type="VEuPathDB" id="AmoebaDB:ACA1_363350"/>
<organism evidence="1 2">
    <name type="scientific">Acanthamoeba castellanii (strain ATCC 30010 / Neff)</name>
    <dbReference type="NCBI Taxonomy" id="1257118"/>
    <lineage>
        <taxon>Eukaryota</taxon>
        <taxon>Amoebozoa</taxon>
        <taxon>Discosea</taxon>
        <taxon>Longamoebia</taxon>
        <taxon>Centramoebida</taxon>
        <taxon>Acanthamoebidae</taxon>
        <taxon>Acanthamoeba</taxon>
    </lineage>
</organism>
<dbReference type="EMBL" id="KB008147">
    <property type="protein sequence ID" value="ELR11835.1"/>
    <property type="molecule type" value="Genomic_DNA"/>
</dbReference>
<evidence type="ECO:0000313" key="2">
    <source>
        <dbReference type="Proteomes" id="UP000011083"/>
    </source>
</evidence>
<reference evidence="1 2" key="1">
    <citation type="journal article" date="2013" name="Genome Biol.">
        <title>Genome of Acanthamoeba castellanii highlights extensive lateral gene transfer and early evolution of tyrosine kinase signaling.</title>
        <authorList>
            <person name="Clarke M."/>
            <person name="Lohan A.J."/>
            <person name="Liu B."/>
            <person name="Lagkouvardos I."/>
            <person name="Roy S."/>
            <person name="Zafar N."/>
            <person name="Bertelli C."/>
            <person name="Schilde C."/>
            <person name="Kianianmomeni A."/>
            <person name="Burglin T.R."/>
            <person name="Frech C."/>
            <person name="Turcotte B."/>
            <person name="Kopec K.O."/>
            <person name="Synnott J.M."/>
            <person name="Choo C."/>
            <person name="Paponov I."/>
            <person name="Finkler A."/>
            <person name="Soon Heng Tan C."/>
            <person name="Hutchins A.P."/>
            <person name="Weinmeier T."/>
            <person name="Rattei T."/>
            <person name="Chu J.S."/>
            <person name="Gimenez G."/>
            <person name="Irimia M."/>
            <person name="Rigden D.J."/>
            <person name="Fitzpatrick D.A."/>
            <person name="Lorenzo-Morales J."/>
            <person name="Bateman A."/>
            <person name="Chiu C.H."/>
            <person name="Tang P."/>
            <person name="Hegemann P."/>
            <person name="Fromm H."/>
            <person name="Raoult D."/>
            <person name="Greub G."/>
            <person name="Miranda-Saavedra D."/>
            <person name="Chen N."/>
            <person name="Nash P."/>
            <person name="Ginger M.L."/>
            <person name="Horn M."/>
            <person name="Schaap P."/>
            <person name="Caler L."/>
            <person name="Loftus B."/>
        </authorList>
    </citation>
    <scope>NUCLEOTIDE SEQUENCE [LARGE SCALE GENOMIC DNA]</scope>
    <source>
        <strain evidence="1 2">Neff</strain>
    </source>
</reference>
<accession>L8GFG7</accession>
<dbReference type="RefSeq" id="XP_004333848.1">
    <property type="nucleotide sequence ID" value="XM_004333800.1"/>
</dbReference>
<dbReference type="GeneID" id="14912238"/>
<dbReference type="KEGG" id="acan:ACA1_363350"/>
<sequence>MPLKVDAIVKQTFDTVGQCIMDTVSIWRDKSLLVRLLEVIAPAGLAKLYIKFATSSTSRDRATTATAPLFFEDLAKVKNVALDREIVDKAIDSIKFAVNCHDACAGDVWN</sequence>
<keyword evidence="2" id="KW-1185">Reference proteome</keyword>
<proteinExistence type="predicted"/>
<dbReference type="Proteomes" id="UP000011083">
    <property type="component" value="Unassembled WGS sequence"/>
</dbReference>
<gene>
    <name evidence="1" type="ORF">ACA1_363350</name>
</gene>
<name>L8GFG7_ACACF</name>
<evidence type="ECO:0000313" key="1">
    <source>
        <dbReference type="EMBL" id="ELR11835.1"/>
    </source>
</evidence>